<protein>
    <submittedName>
        <fullName evidence="1">Uncharacterized protein</fullName>
    </submittedName>
</protein>
<evidence type="ECO:0000313" key="1">
    <source>
        <dbReference type="EMBL" id="GAL71905.1"/>
    </source>
</evidence>
<organism evidence="1 2">
    <name type="scientific">Jejuia pallidilutea</name>
    <dbReference type="NCBI Taxonomy" id="504487"/>
    <lineage>
        <taxon>Bacteria</taxon>
        <taxon>Pseudomonadati</taxon>
        <taxon>Bacteroidota</taxon>
        <taxon>Flavobacteriia</taxon>
        <taxon>Flavobacteriales</taxon>
        <taxon>Flavobacteriaceae</taxon>
        <taxon>Jejuia</taxon>
    </lineage>
</organism>
<dbReference type="EMBL" id="BBNS01000017">
    <property type="protein sequence ID" value="GAL71905.1"/>
    <property type="molecule type" value="Genomic_DNA"/>
</dbReference>
<accession>A0A090W4H3</accession>
<reference evidence="1 2" key="1">
    <citation type="journal article" date="2014" name="Genome Announc.">
        <title>Draft Genome Sequence of Marine Flavobacterium Jejuia pallidilutea Strain 11shimoA1 and Pigmentation Mutants.</title>
        <authorList>
            <person name="Takatani N."/>
            <person name="Nakanishi M."/>
            <person name="Meirelles P."/>
            <person name="Mino S."/>
            <person name="Suda W."/>
            <person name="Oshima K."/>
            <person name="Hattori M."/>
            <person name="Ohkuma M."/>
            <person name="Hosokawa M."/>
            <person name="Miyashita K."/>
            <person name="Thompson F.L."/>
            <person name="Niwa A."/>
            <person name="Sawabe T."/>
            <person name="Sawabe T."/>
        </authorList>
    </citation>
    <scope>NUCLEOTIDE SEQUENCE [LARGE SCALE GENOMIC DNA]</scope>
    <source>
        <strain evidence="2">JCM19302</strain>
    </source>
</reference>
<comment type="caution">
    <text evidence="1">The sequence shown here is derived from an EMBL/GenBank/DDBJ whole genome shotgun (WGS) entry which is preliminary data.</text>
</comment>
<name>A0A090W4H3_9FLAO</name>
<gene>
    <name evidence="1" type="ORF">JCM19302_412</name>
</gene>
<dbReference type="Proteomes" id="UP000029646">
    <property type="component" value="Unassembled WGS sequence"/>
</dbReference>
<evidence type="ECO:0000313" key="2">
    <source>
        <dbReference type="Proteomes" id="UP000029646"/>
    </source>
</evidence>
<sequence length="148" mass="17406">MLDDKKGQVAKDWNKLLINNEEGSDDYTNLIDDNQLSFVERKFLSVTYAFNKPKEIFGFEIQARNDGNHIDVGDNYELHYWDKKWVSLGEKKADDTVLVYDAIPKSMLYLLKNNSKGKEEFVFKFDEEGNQFWVGCSEYENDKSFYNL</sequence>
<proteinExistence type="predicted"/>
<dbReference type="RefSeq" id="WP_042248860.1">
    <property type="nucleotide sequence ID" value="NZ_BBNS01000017.1"/>
</dbReference>
<dbReference type="AlphaFoldDB" id="A0A090W4H3"/>